<dbReference type="SUPFAM" id="SSF55811">
    <property type="entry name" value="Nudix"/>
    <property type="match status" value="1"/>
</dbReference>
<name>A0A5N6E7H0_9EURO</name>
<dbReference type="PROSITE" id="PS51462">
    <property type="entry name" value="NUDIX"/>
    <property type="match status" value="1"/>
</dbReference>
<gene>
    <name evidence="3" type="ORF">BDV33DRAFT_186259</name>
</gene>
<feature type="region of interest" description="Disordered" evidence="1">
    <location>
        <begin position="1"/>
        <end position="24"/>
    </location>
</feature>
<evidence type="ECO:0000256" key="1">
    <source>
        <dbReference type="SAM" id="MobiDB-lite"/>
    </source>
</evidence>
<dbReference type="InterPro" id="IPR000086">
    <property type="entry name" value="NUDIX_hydrolase_dom"/>
</dbReference>
<dbReference type="InterPro" id="IPR015797">
    <property type="entry name" value="NUDIX_hydrolase-like_dom_sf"/>
</dbReference>
<dbReference type="Gene3D" id="3.90.79.10">
    <property type="entry name" value="Nucleoside Triphosphate Pyrophosphohydrolase"/>
    <property type="match status" value="1"/>
</dbReference>
<dbReference type="Pfam" id="PF00293">
    <property type="entry name" value="NUDIX"/>
    <property type="match status" value="1"/>
</dbReference>
<dbReference type="AlphaFoldDB" id="A0A5N6E7H0"/>
<reference evidence="3 4" key="1">
    <citation type="submission" date="2019-04" db="EMBL/GenBank/DDBJ databases">
        <title>Fungal friends and foes A comparative genomics study of 23 Aspergillus species from section Flavi.</title>
        <authorList>
            <consortium name="DOE Joint Genome Institute"/>
            <person name="Kjaerbolling I."/>
            <person name="Vesth T.C."/>
            <person name="Frisvad J.C."/>
            <person name="Nybo J.L."/>
            <person name="Theobald S."/>
            <person name="Kildgaard S."/>
            <person name="Petersen T.I."/>
            <person name="Kuo A."/>
            <person name="Sato A."/>
            <person name="Lyhne E.K."/>
            <person name="Kogle M.E."/>
            <person name="Wiebenga A."/>
            <person name="Kun R.S."/>
            <person name="Lubbers R.J."/>
            <person name="Makela M.R."/>
            <person name="Barry K."/>
            <person name="Chovatia M."/>
            <person name="Clum A."/>
            <person name="Daum C."/>
            <person name="Haridas S."/>
            <person name="He G."/>
            <person name="LaButti K."/>
            <person name="Lipzen A."/>
            <person name="Mondo S."/>
            <person name="Pangilinan J."/>
            <person name="Riley R."/>
            <person name="Salamov A."/>
            <person name="Simmons B.A."/>
            <person name="Magnuson J.K."/>
            <person name="Henrissat B."/>
            <person name="Mortensen U.H."/>
            <person name="Larsen T.O."/>
            <person name="De vries R.P."/>
            <person name="Grigoriev I.V."/>
            <person name="Machida M."/>
            <person name="Baker S.E."/>
            <person name="Andersen M.R."/>
        </authorList>
    </citation>
    <scope>NUCLEOTIDE SEQUENCE [LARGE SCALE GENOMIC DNA]</scope>
    <source>
        <strain evidence="3 4">CBS 126849</strain>
    </source>
</reference>
<dbReference type="Proteomes" id="UP000326799">
    <property type="component" value="Unassembled WGS sequence"/>
</dbReference>
<evidence type="ECO:0000313" key="3">
    <source>
        <dbReference type="EMBL" id="KAB8212733.1"/>
    </source>
</evidence>
<proteinExistence type="predicted"/>
<dbReference type="CDD" id="cd02883">
    <property type="entry name" value="NUDIX_Hydrolase"/>
    <property type="match status" value="1"/>
</dbReference>
<feature type="domain" description="Nudix hydrolase" evidence="2">
    <location>
        <begin position="36"/>
        <end position="257"/>
    </location>
</feature>
<keyword evidence="4" id="KW-1185">Reference proteome</keyword>
<dbReference type="EMBL" id="ML733947">
    <property type="protein sequence ID" value="KAB8212733.1"/>
    <property type="molecule type" value="Genomic_DNA"/>
</dbReference>
<protein>
    <recommendedName>
        <fullName evidence="2">Nudix hydrolase domain-containing protein</fullName>
    </recommendedName>
</protein>
<accession>A0A5N6E7H0</accession>
<sequence>MDKLSHPHYADGPPTDESSSSSSHYPRDIRSYFINWHNDPCHQLLYTEQMKKLLSARQIEVGKVCRLIEERISEHVLKYRVGYNEKLSAYRIPNSPGKLKIGGIIFNVSVRCAPYKPPKPPSGRPEISGFVRSSHDSGGLCIDGPGGQIDNDESDGKPFVLDETLFAALARELMEETGQELNFTYHELPPKVWCKFKNKELQVHVSYPVIVVLPDSGWEKEITLSEEHEEWFWIAEDAMDNYKFHGTNKAIFLEAFEYMGEHQKTIQ</sequence>
<organism evidence="3 4">
    <name type="scientific">Aspergillus novoparasiticus</name>
    <dbReference type="NCBI Taxonomy" id="986946"/>
    <lineage>
        <taxon>Eukaryota</taxon>
        <taxon>Fungi</taxon>
        <taxon>Dikarya</taxon>
        <taxon>Ascomycota</taxon>
        <taxon>Pezizomycotina</taxon>
        <taxon>Eurotiomycetes</taxon>
        <taxon>Eurotiomycetidae</taxon>
        <taxon>Eurotiales</taxon>
        <taxon>Aspergillaceae</taxon>
        <taxon>Aspergillus</taxon>
        <taxon>Aspergillus subgen. Circumdati</taxon>
    </lineage>
</organism>
<evidence type="ECO:0000313" key="4">
    <source>
        <dbReference type="Proteomes" id="UP000326799"/>
    </source>
</evidence>
<evidence type="ECO:0000259" key="2">
    <source>
        <dbReference type="PROSITE" id="PS51462"/>
    </source>
</evidence>